<dbReference type="AlphaFoldDB" id="A0A323VEI0"/>
<feature type="region of interest" description="Disordered" evidence="1">
    <location>
        <begin position="1"/>
        <end position="20"/>
    </location>
</feature>
<dbReference type="Proteomes" id="UP000247602">
    <property type="component" value="Unassembled WGS sequence"/>
</dbReference>
<evidence type="ECO:0000313" key="2">
    <source>
        <dbReference type="EMBL" id="PZA18738.1"/>
    </source>
</evidence>
<accession>A0A323VEI0</accession>
<name>A0A323VEI0_9ACTN</name>
<comment type="caution">
    <text evidence="2">The sequence shown here is derived from an EMBL/GenBank/DDBJ whole genome shotgun (WGS) entry which is preliminary data.</text>
</comment>
<proteinExistence type="predicted"/>
<evidence type="ECO:0000313" key="3">
    <source>
        <dbReference type="Proteomes" id="UP000247602"/>
    </source>
</evidence>
<keyword evidence="3" id="KW-1185">Reference proteome</keyword>
<evidence type="ECO:0000256" key="1">
    <source>
        <dbReference type="SAM" id="MobiDB-lite"/>
    </source>
</evidence>
<reference evidence="2 3" key="1">
    <citation type="submission" date="2018-06" db="EMBL/GenBank/DDBJ databases">
        <title>Draft genome sequence of Modestobacter versicolor CP153-2.</title>
        <authorList>
            <person name="Gundlapally S.R."/>
        </authorList>
    </citation>
    <scope>NUCLEOTIDE SEQUENCE [LARGE SCALE GENOMIC DNA]</scope>
    <source>
        <strain evidence="2 3">CP153-2</strain>
    </source>
</reference>
<gene>
    <name evidence="2" type="ORF">DMO24_24495</name>
</gene>
<sequence>MLTGGVAPAGGAVPRAGRAAGGADGGVLAAGGADGGALAAGVLGAAGPAAGGGGVRGWDAGGCGHGGWAIGEDGRGFPGRRAGGSAGAPVCGAGMAGCHPVGSTGDDPVAGCPAGSR</sequence>
<dbReference type="EMBL" id="QKNV01000707">
    <property type="protein sequence ID" value="PZA18738.1"/>
    <property type="molecule type" value="Genomic_DNA"/>
</dbReference>
<feature type="non-terminal residue" evidence="2">
    <location>
        <position position="117"/>
    </location>
</feature>
<feature type="compositionally biased region" description="Low complexity" evidence="1">
    <location>
        <begin position="1"/>
        <end position="18"/>
    </location>
</feature>
<protein>
    <submittedName>
        <fullName evidence="2">Uncharacterized protein</fullName>
    </submittedName>
</protein>
<organism evidence="2 3">
    <name type="scientific">Modestobacter versicolor</name>
    <dbReference type="NCBI Taxonomy" id="429133"/>
    <lineage>
        <taxon>Bacteria</taxon>
        <taxon>Bacillati</taxon>
        <taxon>Actinomycetota</taxon>
        <taxon>Actinomycetes</taxon>
        <taxon>Geodermatophilales</taxon>
        <taxon>Geodermatophilaceae</taxon>
        <taxon>Modestobacter</taxon>
    </lineage>
</organism>